<dbReference type="EMBL" id="CATQJL010000316">
    <property type="protein sequence ID" value="CAJ0605714.1"/>
    <property type="molecule type" value="Genomic_DNA"/>
</dbReference>
<reference evidence="2" key="1">
    <citation type="submission" date="2023-07" db="EMBL/GenBank/DDBJ databases">
        <authorList>
            <consortium name="CYATHOMIX"/>
        </authorList>
    </citation>
    <scope>NUCLEOTIDE SEQUENCE</scope>
    <source>
        <strain evidence="2">N/A</strain>
    </source>
</reference>
<proteinExistence type="predicted"/>
<evidence type="ECO:0000313" key="2">
    <source>
        <dbReference type="EMBL" id="CAJ0605714.1"/>
    </source>
</evidence>
<protein>
    <submittedName>
        <fullName evidence="2">Uncharacterized protein</fullName>
    </submittedName>
</protein>
<organism evidence="2 3">
    <name type="scientific">Cylicocyclus nassatus</name>
    <name type="common">Nematode worm</name>
    <dbReference type="NCBI Taxonomy" id="53992"/>
    <lineage>
        <taxon>Eukaryota</taxon>
        <taxon>Metazoa</taxon>
        <taxon>Ecdysozoa</taxon>
        <taxon>Nematoda</taxon>
        <taxon>Chromadorea</taxon>
        <taxon>Rhabditida</taxon>
        <taxon>Rhabditina</taxon>
        <taxon>Rhabditomorpha</taxon>
        <taxon>Strongyloidea</taxon>
        <taxon>Strongylidae</taxon>
        <taxon>Cylicocyclus</taxon>
    </lineage>
</organism>
<comment type="caution">
    <text evidence="2">The sequence shown here is derived from an EMBL/GenBank/DDBJ whole genome shotgun (WGS) entry which is preliminary data.</text>
</comment>
<dbReference type="AlphaFoldDB" id="A0AA36H8P9"/>
<evidence type="ECO:0000256" key="1">
    <source>
        <dbReference type="SAM" id="SignalP"/>
    </source>
</evidence>
<evidence type="ECO:0000313" key="3">
    <source>
        <dbReference type="Proteomes" id="UP001176961"/>
    </source>
</evidence>
<accession>A0AA36H8P9</accession>
<feature type="signal peptide" evidence="1">
    <location>
        <begin position="1"/>
        <end position="19"/>
    </location>
</feature>
<name>A0AA36H8P9_CYLNA</name>
<dbReference type="Proteomes" id="UP001176961">
    <property type="component" value="Unassembled WGS sequence"/>
</dbReference>
<gene>
    <name evidence="2" type="ORF">CYNAS_LOCUS17697</name>
</gene>
<feature type="chain" id="PRO_5041203270" evidence="1">
    <location>
        <begin position="20"/>
        <end position="195"/>
    </location>
</feature>
<sequence>MAHPYIIVSMAVLFLCAFAKENTNCDDKCSTRFSNRVKEELTRHLKNTVLCTCSMLEHADKYLKRNPDPDVKYSVSILYTSGKTEADLLTRIAFNSREVVKLIHGHPEAVVYYGCRGQPRTISQAQFDSYFACVFTLDPVSMSFDALKLCETFMCYVYDVLAFFVAIIVMQDYAGIKPTTTSPRPTVSDAWARNG</sequence>
<keyword evidence="3" id="KW-1185">Reference proteome</keyword>
<keyword evidence="1" id="KW-0732">Signal</keyword>